<dbReference type="Gene3D" id="3.40.50.300">
    <property type="entry name" value="P-loop containing nucleotide triphosphate hydrolases"/>
    <property type="match status" value="1"/>
</dbReference>
<dbReference type="InterPro" id="IPR027417">
    <property type="entry name" value="P-loop_NTPase"/>
</dbReference>
<dbReference type="GO" id="GO:0016740">
    <property type="term" value="F:transferase activity"/>
    <property type="evidence" value="ECO:0007669"/>
    <property type="project" value="UniProtKB-KW"/>
</dbReference>
<accession>A0A5M6ZFL7</accession>
<proteinExistence type="predicted"/>
<gene>
    <name evidence="1" type="ORF">F1654_06980</name>
</gene>
<comment type="caution">
    <text evidence="1">The sequence shown here is derived from an EMBL/GenBank/DDBJ whole genome shotgun (WGS) entry which is preliminary data.</text>
</comment>
<dbReference type="AlphaFoldDB" id="A0A5M6ZFL7"/>
<sequence>MSARPLASAEMTALLGEALGLLQARYSTDEPAPPAMALAPLLKACWARAQARAATGPEPVRVVRQFACTGGTLFARALQAQPNTVVLSELDPFAVRPGLQPDFAPSDLIYQADMAAGPLDDASRADVFSAGFRALHDALTRRGSRIVARVHSHTRYCTARAWDTRPGVTAVLSGLLPVRVLTLVRHPLDSWLALQAHGWVHFQPGTLEEYARRYGAFLDQPEAGRVVKYETFVSDPRAILQWSCEWLELAHNPDWPDLLPAIRLSGASGRKGDVIAARPRRAVPADLVSEAAASPAYEALCTRLGYHPDPAAPAIT</sequence>
<dbReference type="SUPFAM" id="SSF52540">
    <property type="entry name" value="P-loop containing nucleoside triphosphate hydrolases"/>
    <property type="match status" value="1"/>
</dbReference>
<keyword evidence="2" id="KW-1185">Reference proteome</keyword>
<reference evidence="1 2" key="1">
    <citation type="submission" date="2019-09" db="EMBL/GenBank/DDBJ databases">
        <authorList>
            <person name="Kevbrin V."/>
            <person name="Grouzdev D.S."/>
        </authorList>
    </citation>
    <scope>NUCLEOTIDE SEQUENCE [LARGE SCALE GENOMIC DNA]</scope>
    <source>
        <strain evidence="1 2">G-192</strain>
    </source>
</reference>
<evidence type="ECO:0000313" key="1">
    <source>
        <dbReference type="EMBL" id="KAA5803543.1"/>
    </source>
</evidence>
<evidence type="ECO:0000313" key="2">
    <source>
        <dbReference type="Proteomes" id="UP000325122"/>
    </source>
</evidence>
<organism evidence="1 2">
    <name type="scientific">Alkalicaulis satelles</name>
    <dbReference type="NCBI Taxonomy" id="2609175"/>
    <lineage>
        <taxon>Bacteria</taxon>
        <taxon>Pseudomonadati</taxon>
        <taxon>Pseudomonadota</taxon>
        <taxon>Alphaproteobacteria</taxon>
        <taxon>Maricaulales</taxon>
        <taxon>Maricaulaceae</taxon>
        <taxon>Alkalicaulis</taxon>
    </lineage>
</organism>
<protein>
    <submittedName>
        <fullName evidence="1">Sulfotransferase</fullName>
    </submittedName>
</protein>
<dbReference type="EMBL" id="VWOJ01000002">
    <property type="protein sequence ID" value="KAA5803543.1"/>
    <property type="molecule type" value="Genomic_DNA"/>
</dbReference>
<name>A0A5M6ZFL7_9PROT</name>
<keyword evidence="1" id="KW-0808">Transferase</keyword>
<dbReference type="Proteomes" id="UP000325122">
    <property type="component" value="Unassembled WGS sequence"/>
</dbReference>